<dbReference type="InterPro" id="IPR052942">
    <property type="entry name" value="LPS_cholinephosphotransferase"/>
</dbReference>
<dbReference type="Proteomes" id="UP000438093">
    <property type="component" value="Unassembled WGS sequence"/>
</dbReference>
<dbReference type="PANTHER" id="PTHR43404">
    <property type="entry name" value="LIPOPOLYSACCHARIDE CHOLINEPHOSPHOTRANSFERASE LICD"/>
    <property type="match status" value="1"/>
</dbReference>
<reference evidence="3" key="1">
    <citation type="submission" date="2019-08" db="EMBL/GenBank/DDBJ databases">
        <title>Arthrobacter sp. nov., isolated from plateau pika and Tibetan wild ass.</title>
        <authorList>
            <person name="Ge Y."/>
        </authorList>
    </citation>
    <scope>NUCLEOTIDE SEQUENCE [LARGE SCALE GENOMIC DNA]</scope>
    <source>
        <strain evidence="3">HF-4214</strain>
    </source>
</reference>
<sequence length="284" mass="32972">MLYRGERMLMIDSESLEKLKRIEFDILLEVSRICDKHGIEFFLDSGTLLGAARHKGFIPWDDDIDIGMPRDSYQKFLQLAQSELGEGYFLQTRQTDEEAPFSFAKVRKTGTRMVEQAVSGKDVHQGIWIDIFPFDWISGVENDIQKSENTWRFSKRLLNLRVVDCASVKSSAVKRAFRKIARLPILLFPKDAFFNALDKCGIRGKGLSTDRLTCFHYSTVFIALENCDVYPFVELEFEGKRFPVFNNWEKYLELVYGDWKSLPEPDKRRSMHNIAEIDFGDSFS</sequence>
<accession>A0A6N7RSL5</accession>
<name>A0A6N7RSL5_9ACTN</name>
<protein>
    <recommendedName>
        <fullName evidence="1">LicD/FKTN/FKRP nucleotidyltransferase domain-containing protein</fullName>
    </recommendedName>
</protein>
<proteinExistence type="predicted"/>
<evidence type="ECO:0000313" key="3">
    <source>
        <dbReference type="Proteomes" id="UP000438093"/>
    </source>
</evidence>
<dbReference type="Pfam" id="PF04991">
    <property type="entry name" value="LicD"/>
    <property type="match status" value="1"/>
</dbReference>
<organism evidence="2 3">
    <name type="scientific">Eggerthella guodeyinii</name>
    <dbReference type="NCBI Taxonomy" id="2690837"/>
    <lineage>
        <taxon>Bacteria</taxon>
        <taxon>Bacillati</taxon>
        <taxon>Actinomycetota</taxon>
        <taxon>Coriobacteriia</taxon>
        <taxon>Eggerthellales</taxon>
        <taxon>Eggerthellaceae</taxon>
        <taxon>Eggerthella</taxon>
    </lineage>
</organism>
<dbReference type="InterPro" id="IPR007074">
    <property type="entry name" value="LicD/FKTN/FKRP_NTP_transf"/>
</dbReference>
<feature type="domain" description="LicD/FKTN/FKRP nucleotidyltransferase" evidence="1">
    <location>
        <begin position="34"/>
        <end position="257"/>
    </location>
</feature>
<dbReference type="AlphaFoldDB" id="A0A6N7RSL5"/>
<evidence type="ECO:0000259" key="1">
    <source>
        <dbReference type="Pfam" id="PF04991"/>
    </source>
</evidence>
<gene>
    <name evidence="2" type="ORF">GJG86_16495</name>
</gene>
<dbReference type="GO" id="GO:0009100">
    <property type="term" value="P:glycoprotein metabolic process"/>
    <property type="evidence" value="ECO:0007669"/>
    <property type="project" value="UniProtKB-ARBA"/>
</dbReference>
<comment type="caution">
    <text evidence="2">The sequence shown here is derived from an EMBL/GenBank/DDBJ whole genome shotgun (WGS) entry which is preliminary data.</text>
</comment>
<dbReference type="PANTHER" id="PTHR43404:SF2">
    <property type="entry name" value="LIPOPOLYSACCHARIDE CHOLINEPHOSPHOTRANSFERASE LICD"/>
    <property type="match status" value="1"/>
</dbReference>
<keyword evidence="3" id="KW-1185">Reference proteome</keyword>
<dbReference type="EMBL" id="VTFY01000021">
    <property type="protein sequence ID" value="MRX84077.1"/>
    <property type="molecule type" value="Genomic_DNA"/>
</dbReference>
<evidence type="ECO:0000313" key="2">
    <source>
        <dbReference type="EMBL" id="MRX84077.1"/>
    </source>
</evidence>